<evidence type="ECO:0000256" key="4">
    <source>
        <dbReference type="ARBA" id="ARBA00022519"/>
    </source>
</evidence>
<gene>
    <name evidence="9" type="ORF">AVDCRST_MAG27-4213</name>
</gene>
<feature type="transmembrane region" description="Helical" evidence="8">
    <location>
        <begin position="175"/>
        <end position="194"/>
    </location>
</feature>
<dbReference type="GO" id="GO:0022857">
    <property type="term" value="F:transmembrane transporter activity"/>
    <property type="evidence" value="ECO:0007669"/>
    <property type="project" value="InterPro"/>
</dbReference>
<feature type="transmembrane region" description="Helical" evidence="8">
    <location>
        <begin position="68"/>
        <end position="90"/>
    </location>
</feature>
<feature type="transmembrane region" description="Helical" evidence="8">
    <location>
        <begin position="121"/>
        <end position="141"/>
    </location>
</feature>
<dbReference type="PANTHER" id="PTHR32196:SF21">
    <property type="entry name" value="ABC TRANSPORTER PERMEASE PROTEIN YPHD-RELATED"/>
    <property type="match status" value="1"/>
</dbReference>
<accession>A0A6J4JMS6</accession>
<organism evidence="9">
    <name type="scientific">uncultured Craurococcus sp</name>
    <dbReference type="NCBI Taxonomy" id="1135998"/>
    <lineage>
        <taxon>Bacteria</taxon>
        <taxon>Pseudomonadati</taxon>
        <taxon>Pseudomonadota</taxon>
        <taxon>Alphaproteobacteria</taxon>
        <taxon>Acetobacterales</taxon>
        <taxon>Acetobacteraceae</taxon>
        <taxon>Craurococcus</taxon>
        <taxon>environmental samples</taxon>
    </lineage>
</organism>
<keyword evidence="5 8" id="KW-0812">Transmembrane</keyword>
<evidence type="ECO:0000256" key="2">
    <source>
        <dbReference type="ARBA" id="ARBA00022448"/>
    </source>
</evidence>
<feature type="transmembrane region" description="Helical" evidence="8">
    <location>
        <begin position="12"/>
        <end position="34"/>
    </location>
</feature>
<evidence type="ECO:0000256" key="8">
    <source>
        <dbReference type="SAM" id="Phobius"/>
    </source>
</evidence>
<dbReference type="PANTHER" id="PTHR32196">
    <property type="entry name" value="ABC TRANSPORTER PERMEASE PROTEIN YPHD-RELATED-RELATED"/>
    <property type="match status" value="1"/>
</dbReference>
<dbReference type="InterPro" id="IPR001851">
    <property type="entry name" value="ABC_transp_permease"/>
</dbReference>
<feature type="transmembrane region" description="Helical" evidence="8">
    <location>
        <begin position="225"/>
        <end position="248"/>
    </location>
</feature>
<dbReference type="CDD" id="cd06579">
    <property type="entry name" value="TM_PBP1_transp_AraH_like"/>
    <property type="match status" value="1"/>
</dbReference>
<evidence type="ECO:0000313" key="9">
    <source>
        <dbReference type="EMBL" id="CAA9282640.1"/>
    </source>
</evidence>
<sequence>MSGIAAAFRRHPELMVAAILVVTVVTIGLVNPVFWQPSNLFSLLRASVITGILGLAVLLVMLSGGIDVSFPAFAIAAMYLTVKAMIAWGFDSILPAFAMATGIGLLLGLVNAVFVHYLRMIPLIVTLGTGTAVRGFILGIVGTSQINIDQMPQRLIEFGRGQLFSVTQADGSQTGLSAMVLVYALIALLVHLLLRYTMVGRGIYALGGGEEAARRVGFNIRQTTFLVYGLAGAIAGFAGLLHGAMIWTANPRDMVGLELDVIAAVVLGGASIFGGRGSVIGTILGGLTLIVITNSLIILGIDTTWQRVVVGLIVITATAATAWRDRKRIA</sequence>
<protein>
    <submittedName>
        <fullName evidence="9">Ribose ABC transport system, permease protein RbsC</fullName>
    </submittedName>
</protein>
<evidence type="ECO:0000256" key="7">
    <source>
        <dbReference type="ARBA" id="ARBA00023136"/>
    </source>
</evidence>
<evidence type="ECO:0000256" key="6">
    <source>
        <dbReference type="ARBA" id="ARBA00022989"/>
    </source>
</evidence>
<evidence type="ECO:0000256" key="3">
    <source>
        <dbReference type="ARBA" id="ARBA00022475"/>
    </source>
</evidence>
<dbReference type="GO" id="GO:0005886">
    <property type="term" value="C:plasma membrane"/>
    <property type="evidence" value="ECO:0007669"/>
    <property type="project" value="UniProtKB-SubCell"/>
</dbReference>
<keyword evidence="2" id="KW-0813">Transport</keyword>
<evidence type="ECO:0000256" key="5">
    <source>
        <dbReference type="ARBA" id="ARBA00022692"/>
    </source>
</evidence>
<keyword evidence="3" id="KW-1003">Cell membrane</keyword>
<name>A0A6J4JMS6_9PROT</name>
<dbReference type="AlphaFoldDB" id="A0A6J4JMS6"/>
<dbReference type="EMBL" id="CADCTD010000170">
    <property type="protein sequence ID" value="CAA9282640.1"/>
    <property type="molecule type" value="Genomic_DNA"/>
</dbReference>
<keyword evidence="7 8" id="KW-0472">Membrane</keyword>
<reference evidence="9" key="1">
    <citation type="submission" date="2020-02" db="EMBL/GenBank/DDBJ databases">
        <authorList>
            <person name="Meier V. D."/>
        </authorList>
    </citation>
    <scope>NUCLEOTIDE SEQUENCE</scope>
    <source>
        <strain evidence="9">AVDCRST_MAG27</strain>
    </source>
</reference>
<feature type="transmembrane region" description="Helical" evidence="8">
    <location>
        <begin position="96"/>
        <end position="114"/>
    </location>
</feature>
<keyword evidence="6 8" id="KW-1133">Transmembrane helix</keyword>
<comment type="subcellular location">
    <subcellularLocation>
        <location evidence="1">Cell membrane</location>
        <topology evidence="1">Multi-pass membrane protein</topology>
    </subcellularLocation>
</comment>
<feature type="transmembrane region" description="Helical" evidence="8">
    <location>
        <begin position="254"/>
        <end position="273"/>
    </location>
</feature>
<dbReference type="Pfam" id="PF02653">
    <property type="entry name" value="BPD_transp_2"/>
    <property type="match status" value="1"/>
</dbReference>
<proteinExistence type="predicted"/>
<feature type="transmembrane region" description="Helical" evidence="8">
    <location>
        <begin position="305"/>
        <end position="323"/>
    </location>
</feature>
<feature type="transmembrane region" description="Helical" evidence="8">
    <location>
        <begin position="40"/>
        <end position="61"/>
    </location>
</feature>
<keyword evidence="4" id="KW-0997">Cell inner membrane</keyword>
<evidence type="ECO:0000256" key="1">
    <source>
        <dbReference type="ARBA" id="ARBA00004651"/>
    </source>
</evidence>
<feature type="transmembrane region" description="Helical" evidence="8">
    <location>
        <begin position="280"/>
        <end position="299"/>
    </location>
</feature>